<feature type="chain" id="PRO_5035290275" evidence="3">
    <location>
        <begin position="26"/>
        <end position="378"/>
    </location>
</feature>
<evidence type="ECO:0000313" key="5">
    <source>
        <dbReference type="Proteomes" id="UP000748531"/>
    </source>
</evidence>
<evidence type="ECO:0000313" key="4">
    <source>
        <dbReference type="EMBL" id="KAF5398335.1"/>
    </source>
</evidence>
<dbReference type="Proteomes" id="UP000748531">
    <property type="component" value="Unassembled WGS sequence"/>
</dbReference>
<keyword evidence="5" id="KW-1185">Reference proteome</keyword>
<organism evidence="4 5">
    <name type="scientific">Paragonimus heterotremus</name>
    <dbReference type="NCBI Taxonomy" id="100268"/>
    <lineage>
        <taxon>Eukaryota</taxon>
        <taxon>Metazoa</taxon>
        <taxon>Spiralia</taxon>
        <taxon>Lophotrochozoa</taxon>
        <taxon>Platyhelminthes</taxon>
        <taxon>Trematoda</taxon>
        <taxon>Digenea</taxon>
        <taxon>Plagiorchiida</taxon>
        <taxon>Troglotremata</taxon>
        <taxon>Troglotrematidae</taxon>
        <taxon>Paragonimus</taxon>
    </lineage>
</organism>
<dbReference type="OrthoDB" id="6285068at2759"/>
<evidence type="ECO:0000256" key="1">
    <source>
        <dbReference type="SAM" id="MobiDB-lite"/>
    </source>
</evidence>
<accession>A0A8J4WPD3</accession>
<sequence>MIVMSSSYKIVLLVCYVVILQHIESDDSMKVERAEGFRVERIGSGGIRVNFSWVRTDTINSWIQAAQYCSQLNGNLARASEMRYFYKTLRSDDAQLPSLTTQPVESRDDKVTYGVTFYLADVLEATMDYPNTESGERMCLVVEKQPQSPVHLAEVTTVRSCTTPVNLVVCRSPVDPSDIPDSNTVSGYAPSPTAPCNPYADQWSGPQPQWIVELKNKAAFKDEHVCFKPEIFYTTVALTGVALLLTTMSSIGLAIRQYRSVHKSKRIQMRNGEEHLLASGIAIAGNTSELSSLPSNLDTSGGGRLDILADSAFYRGPGVNSTRESYKQAIISDGYQKLANGLQAGARLSRNNANPVSYSVRTNPLWSKPTGSGRRAQR</sequence>
<keyword evidence="2" id="KW-1133">Transmembrane helix</keyword>
<name>A0A8J4WPD3_9TREM</name>
<dbReference type="EMBL" id="LUCH01005116">
    <property type="protein sequence ID" value="KAF5398335.1"/>
    <property type="molecule type" value="Genomic_DNA"/>
</dbReference>
<keyword evidence="3" id="KW-0732">Signal</keyword>
<keyword evidence="2" id="KW-0812">Transmembrane</keyword>
<feature type="region of interest" description="Disordered" evidence="1">
    <location>
        <begin position="359"/>
        <end position="378"/>
    </location>
</feature>
<reference evidence="4" key="1">
    <citation type="submission" date="2019-05" db="EMBL/GenBank/DDBJ databases">
        <title>Annotation for the trematode Paragonimus heterotremus.</title>
        <authorList>
            <person name="Choi Y.-J."/>
        </authorList>
    </citation>
    <scope>NUCLEOTIDE SEQUENCE</scope>
    <source>
        <strain evidence="4">LC</strain>
    </source>
</reference>
<feature type="signal peptide" evidence="3">
    <location>
        <begin position="1"/>
        <end position="25"/>
    </location>
</feature>
<proteinExistence type="predicted"/>
<dbReference type="AlphaFoldDB" id="A0A8J4WPD3"/>
<evidence type="ECO:0000256" key="3">
    <source>
        <dbReference type="SAM" id="SignalP"/>
    </source>
</evidence>
<feature type="transmembrane region" description="Helical" evidence="2">
    <location>
        <begin position="231"/>
        <end position="255"/>
    </location>
</feature>
<evidence type="ECO:0000256" key="2">
    <source>
        <dbReference type="SAM" id="Phobius"/>
    </source>
</evidence>
<comment type="caution">
    <text evidence="4">The sequence shown here is derived from an EMBL/GenBank/DDBJ whole genome shotgun (WGS) entry which is preliminary data.</text>
</comment>
<protein>
    <submittedName>
        <fullName evidence="4">Uncharacterized protein</fullName>
    </submittedName>
</protein>
<keyword evidence="2" id="KW-0472">Membrane</keyword>
<gene>
    <name evidence="4" type="ORF">PHET_08574</name>
</gene>